<dbReference type="Gene3D" id="2.60.260.20">
    <property type="entry name" value="Urease metallochaperone UreE, N-terminal domain"/>
    <property type="match status" value="1"/>
</dbReference>
<dbReference type="InterPro" id="IPR002939">
    <property type="entry name" value="DnaJ_C"/>
</dbReference>
<evidence type="ECO:0000313" key="4">
    <source>
        <dbReference type="Proteomes" id="UP000243459"/>
    </source>
</evidence>
<dbReference type="GO" id="GO:0006457">
    <property type="term" value="P:protein folding"/>
    <property type="evidence" value="ECO:0007669"/>
    <property type="project" value="InterPro"/>
</dbReference>
<dbReference type="Proteomes" id="UP000243459">
    <property type="component" value="Chromosome 4"/>
</dbReference>
<protein>
    <recommendedName>
        <fullName evidence="2">Chaperone DnaJ C-terminal domain-containing protein</fullName>
    </recommendedName>
</protein>
<dbReference type="Pfam" id="PF01556">
    <property type="entry name" value="DnaJ_C"/>
    <property type="match status" value="1"/>
</dbReference>
<keyword evidence="1" id="KW-0143">Chaperone</keyword>
<dbReference type="GO" id="GO:0051087">
    <property type="term" value="F:protein-folding chaperone binding"/>
    <property type="evidence" value="ECO:0007669"/>
    <property type="project" value="TreeGrafter"/>
</dbReference>
<name>A0A5P1EZZ7_ASPOF</name>
<accession>A0A5P1EZZ7</accession>
<sequence length="250" mass="28654">MLYEGVPKDRMVKLLQIVLKCIYKPADARPTMSQVVEMIHSLKEEEDRRPKTMEEILTIDIKPGWKKGTKITFPEKGNEQHNLIPADLVFIIDERPHGIFKREGNDLFYTTIISPRIAMLEMNNCQFNNYVESREGSLVRGAVETVGPFLLQCHLVGLVGAIQQVLLAHRDRPHVDPRRDLILVEHHVVGEPDVVLEHDLLVRGDAQLAQHERPRPIVAVEEDLDGERAAGEYRNFFWRLGACGGWGWRE</sequence>
<evidence type="ECO:0000259" key="2">
    <source>
        <dbReference type="Pfam" id="PF01556"/>
    </source>
</evidence>
<dbReference type="PANTHER" id="PTHR24078">
    <property type="entry name" value="DNAJ HOMOLOG SUBFAMILY C MEMBER"/>
    <property type="match status" value="1"/>
</dbReference>
<dbReference type="GO" id="GO:0051082">
    <property type="term" value="F:unfolded protein binding"/>
    <property type="evidence" value="ECO:0007669"/>
    <property type="project" value="InterPro"/>
</dbReference>
<dbReference type="AlphaFoldDB" id="A0A5P1EZZ7"/>
<dbReference type="PANTHER" id="PTHR24078:SF532">
    <property type="entry name" value="J DOMAIN-CONTAINING PROTEIN"/>
    <property type="match status" value="1"/>
</dbReference>
<evidence type="ECO:0000313" key="3">
    <source>
        <dbReference type="EMBL" id="ONK71665.1"/>
    </source>
</evidence>
<dbReference type="Gramene" id="ONK71665">
    <property type="protein sequence ID" value="ONK71665"/>
    <property type="gene ID" value="A4U43_C04F11090"/>
</dbReference>
<dbReference type="SUPFAM" id="SSF49493">
    <property type="entry name" value="HSP40/DnaJ peptide-binding domain"/>
    <property type="match status" value="1"/>
</dbReference>
<feature type="domain" description="Chaperone DnaJ C-terminal" evidence="2">
    <location>
        <begin position="37"/>
        <end position="121"/>
    </location>
</feature>
<dbReference type="GO" id="GO:0005829">
    <property type="term" value="C:cytosol"/>
    <property type="evidence" value="ECO:0007669"/>
    <property type="project" value="TreeGrafter"/>
</dbReference>
<reference evidence="4" key="1">
    <citation type="journal article" date="2017" name="Nat. Commun.">
        <title>The asparagus genome sheds light on the origin and evolution of a young Y chromosome.</title>
        <authorList>
            <person name="Harkess A."/>
            <person name="Zhou J."/>
            <person name="Xu C."/>
            <person name="Bowers J.E."/>
            <person name="Van der Hulst R."/>
            <person name="Ayyampalayam S."/>
            <person name="Mercati F."/>
            <person name="Riccardi P."/>
            <person name="McKain M.R."/>
            <person name="Kakrana A."/>
            <person name="Tang H."/>
            <person name="Ray J."/>
            <person name="Groenendijk J."/>
            <person name="Arikit S."/>
            <person name="Mathioni S.M."/>
            <person name="Nakano M."/>
            <person name="Shan H."/>
            <person name="Telgmann-Rauber A."/>
            <person name="Kanno A."/>
            <person name="Yue Z."/>
            <person name="Chen H."/>
            <person name="Li W."/>
            <person name="Chen Y."/>
            <person name="Xu X."/>
            <person name="Zhang Y."/>
            <person name="Luo S."/>
            <person name="Chen H."/>
            <person name="Gao J."/>
            <person name="Mao Z."/>
            <person name="Pires J.C."/>
            <person name="Luo M."/>
            <person name="Kudrna D."/>
            <person name="Wing R.A."/>
            <person name="Meyers B.C."/>
            <person name="Yi K."/>
            <person name="Kong H."/>
            <person name="Lavrijsen P."/>
            <person name="Sunseri F."/>
            <person name="Falavigna A."/>
            <person name="Ye Y."/>
            <person name="Leebens-Mack J.H."/>
            <person name="Chen G."/>
        </authorList>
    </citation>
    <scope>NUCLEOTIDE SEQUENCE [LARGE SCALE GENOMIC DNA]</scope>
    <source>
        <strain evidence="4">cv. DH0086</strain>
    </source>
</reference>
<evidence type="ECO:0000256" key="1">
    <source>
        <dbReference type="ARBA" id="ARBA00023186"/>
    </source>
</evidence>
<dbReference type="InterPro" id="IPR008971">
    <property type="entry name" value="HSP40/DnaJ_pept-bd"/>
</dbReference>
<organism evidence="3 4">
    <name type="scientific">Asparagus officinalis</name>
    <name type="common">Garden asparagus</name>
    <dbReference type="NCBI Taxonomy" id="4686"/>
    <lineage>
        <taxon>Eukaryota</taxon>
        <taxon>Viridiplantae</taxon>
        <taxon>Streptophyta</taxon>
        <taxon>Embryophyta</taxon>
        <taxon>Tracheophyta</taxon>
        <taxon>Spermatophyta</taxon>
        <taxon>Magnoliopsida</taxon>
        <taxon>Liliopsida</taxon>
        <taxon>Asparagales</taxon>
        <taxon>Asparagaceae</taxon>
        <taxon>Asparagoideae</taxon>
        <taxon>Asparagus</taxon>
    </lineage>
</organism>
<dbReference type="FunFam" id="2.60.260.20:FF:000002">
    <property type="entry name" value="Dnaj homolog subfamily b member"/>
    <property type="match status" value="1"/>
</dbReference>
<proteinExistence type="predicted"/>
<keyword evidence="4" id="KW-1185">Reference proteome</keyword>
<gene>
    <name evidence="3" type="ORF">A4U43_C04F11090</name>
</gene>
<dbReference type="InterPro" id="IPR051339">
    <property type="entry name" value="DnaJ_subfamily_B"/>
</dbReference>
<dbReference type="EMBL" id="CM007384">
    <property type="protein sequence ID" value="ONK71665.1"/>
    <property type="molecule type" value="Genomic_DNA"/>
</dbReference>